<keyword evidence="3" id="KW-1185">Reference proteome</keyword>
<dbReference type="AlphaFoldDB" id="A0AAN9M6E9"/>
<feature type="region of interest" description="Disordered" evidence="1">
    <location>
        <begin position="1"/>
        <end position="36"/>
    </location>
</feature>
<evidence type="ECO:0000313" key="2">
    <source>
        <dbReference type="EMBL" id="KAK7348721.1"/>
    </source>
</evidence>
<protein>
    <submittedName>
        <fullName evidence="2">Uncharacterized protein</fullName>
    </submittedName>
</protein>
<evidence type="ECO:0000256" key="1">
    <source>
        <dbReference type="SAM" id="MobiDB-lite"/>
    </source>
</evidence>
<proteinExistence type="predicted"/>
<name>A0AAN9M6E9_PHACN</name>
<gene>
    <name evidence="2" type="ORF">VNO80_23356</name>
</gene>
<dbReference type="Proteomes" id="UP001374584">
    <property type="component" value="Unassembled WGS sequence"/>
</dbReference>
<sequence length="77" mass="8975">MSVLPQKYITDGDSQKQHVQDGDNDDDNNNYIDYENLRSTLRRPKYYDSTYRRSSRVAGKRLYGVETTSNSNVYADD</sequence>
<comment type="caution">
    <text evidence="2">The sequence shown here is derived from an EMBL/GenBank/DDBJ whole genome shotgun (WGS) entry which is preliminary data.</text>
</comment>
<reference evidence="2 3" key="1">
    <citation type="submission" date="2024-01" db="EMBL/GenBank/DDBJ databases">
        <title>The genomes of 5 underutilized Papilionoideae crops provide insights into root nodulation and disease resistanc.</title>
        <authorList>
            <person name="Jiang F."/>
        </authorList>
    </citation>
    <scope>NUCLEOTIDE SEQUENCE [LARGE SCALE GENOMIC DNA]</scope>
    <source>
        <strain evidence="2">JINMINGXINNONG_FW02</strain>
        <tissue evidence="2">Leaves</tissue>
    </source>
</reference>
<evidence type="ECO:0000313" key="3">
    <source>
        <dbReference type="Proteomes" id="UP001374584"/>
    </source>
</evidence>
<dbReference type="EMBL" id="JAYMYR010000008">
    <property type="protein sequence ID" value="KAK7348721.1"/>
    <property type="molecule type" value="Genomic_DNA"/>
</dbReference>
<organism evidence="2 3">
    <name type="scientific">Phaseolus coccineus</name>
    <name type="common">Scarlet runner bean</name>
    <name type="synonym">Phaseolus multiflorus</name>
    <dbReference type="NCBI Taxonomy" id="3886"/>
    <lineage>
        <taxon>Eukaryota</taxon>
        <taxon>Viridiplantae</taxon>
        <taxon>Streptophyta</taxon>
        <taxon>Embryophyta</taxon>
        <taxon>Tracheophyta</taxon>
        <taxon>Spermatophyta</taxon>
        <taxon>Magnoliopsida</taxon>
        <taxon>eudicotyledons</taxon>
        <taxon>Gunneridae</taxon>
        <taxon>Pentapetalae</taxon>
        <taxon>rosids</taxon>
        <taxon>fabids</taxon>
        <taxon>Fabales</taxon>
        <taxon>Fabaceae</taxon>
        <taxon>Papilionoideae</taxon>
        <taxon>50 kb inversion clade</taxon>
        <taxon>NPAAA clade</taxon>
        <taxon>indigoferoid/millettioid clade</taxon>
        <taxon>Phaseoleae</taxon>
        <taxon>Phaseolus</taxon>
    </lineage>
</organism>
<accession>A0AAN9M6E9</accession>